<keyword evidence="3" id="KW-1185">Reference proteome</keyword>
<feature type="coiled-coil region" evidence="1">
    <location>
        <begin position="35"/>
        <end position="91"/>
    </location>
</feature>
<dbReference type="EMBL" id="UGQC01000001">
    <property type="protein sequence ID" value="STZ01161.1"/>
    <property type="molecule type" value="Genomic_DNA"/>
</dbReference>
<evidence type="ECO:0000313" key="3">
    <source>
        <dbReference type="Proteomes" id="UP000254107"/>
    </source>
</evidence>
<protein>
    <submittedName>
        <fullName evidence="2">Uncharacterized protein</fullName>
    </submittedName>
</protein>
<dbReference type="Proteomes" id="UP000254107">
    <property type="component" value="Unassembled WGS sequence"/>
</dbReference>
<dbReference type="AlphaFoldDB" id="A0A378QKC9"/>
<name>A0A378QKC9_MORLA</name>
<organism evidence="2 3">
    <name type="scientific">Moraxella lacunata</name>
    <dbReference type="NCBI Taxonomy" id="477"/>
    <lineage>
        <taxon>Bacteria</taxon>
        <taxon>Pseudomonadati</taxon>
        <taxon>Pseudomonadota</taxon>
        <taxon>Gammaproteobacteria</taxon>
        <taxon>Moraxellales</taxon>
        <taxon>Moraxellaceae</taxon>
        <taxon>Moraxella</taxon>
    </lineage>
</organism>
<evidence type="ECO:0000256" key="1">
    <source>
        <dbReference type="SAM" id="Coils"/>
    </source>
</evidence>
<gene>
    <name evidence="2" type="ORF">NCTC7911_02582</name>
</gene>
<proteinExistence type="predicted"/>
<reference evidence="2 3" key="1">
    <citation type="submission" date="2018-06" db="EMBL/GenBank/DDBJ databases">
        <authorList>
            <consortium name="Pathogen Informatics"/>
            <person name="Doyle S."/>
        </authorList>
    </citation>
    <scope>NUCLEOTIDE SEQUENCE [LARGE SCALE GENOMIC DNA]</scope>
    <source>
        <strain evidence="2 3">NCTC7911</strain>
    </source>
</reference>
<evidence type="ECO:0000313" key="2">
    <source>
        <dbReference type="EMBL" id="STZ01161.1"/>
    </source>
</evidence>
<keyword evidence="1" id="KW-0175">Coiled coil</keyword>
<accession>A0A378QKC9</accession>
<sequence length="240" mass="28326">MALAKYYEDILERLHDNVNSIHYLAKPENRHFISDERWQQIFANLKNQVEKAEQLLNSTSDTDLIKLQHEVNCLKKENLELKTKITLLNNENSKSRDVVIQKAIIFYHDMNQGITQILTKNNELTVKHTEFPEILDYLEGQVLDIANNSFDHILSINISHDKEIPEFARYLRGTLKMVNGTRHAIIKLNYKVYVPEWVCEDFYQYNKRYKVYFLAVDKTIVDKSGEIYEKVALQTFIIDK</sequence>